<sequence>MSRGELIIAGTSFSYALPPPSPVKPQGAPNGGGNLIRITRASQHGGHAPCDSSKSSKADENSQWTSNWILVMCSELVDELFVPTFDCILDIVADAIKKTCELVGAKFMFSDMREPFLFNLYQGGCEGARLETILPQFNRAETMIQLLMTSSEHSSIGLEAHKYGHRHLGDAHTLVRDELEHLLDDDEDMAEMYFTDKLMEQLEDSSVSSISGMNGIDEEVYSVEH</sequence>
<feature type="domain" description="PATROL1-like C-terminal" evidence="1">
    <location>
        <begin position="83"/>
        <end position="147"/>
    </location>
</feature>
<name>A0A2G2Z9F3_CAPAN</name>
<dbReference type="PANTHER" id="PTHR31280:SF3">
    <property type="entry name" value="DNA TOPOISOMERASE 4 SUBUNIT B (DUF810)"/>
    <property type="match status" value="1"/>
</dbReference>
<proteinExistence type="predicted"/>
<dbReference type="Gramene" id="PHT78626">
    <property type="protein sequence ID" value="PHT78626"/>
    <property type="gene ID" value="T459_16678"/>
</dbReference>
<dbReference type="Pfam" id="PF25761">
    <property type="entry name" value="TPR_PATROL1"/>
    <property type="match status" value="1"/>
</dbReference>
<protein>
    <recommendedName>
        <fullName evidence="1">PATROL1-like C-terminal domain-containing protein</fullName>
    </recommendedName>
</protein>
<evidence type="ECO:0000259" key="1">
    <source>
        <dbReference type="Pfam" id="PF25761"/>
    </source>
</evidence>
<accession>A0A2G2Z9F3</accession>
<dbReference type="Gene3D" id="1.20.58.340">
    <property type="entry name" value="Magnesium transport protein CorA, transmembrane region"/>
    <property type="match status" value="1"/>
</dbReference>
<dbReference type="EMBL" id="AYRZ02000006">
    <property type="protein sequence ID" value="PHT78626.1"/>
    <property type="molecule type" value="Genomic_DNA"/>
</dbReference>
<keyword evidence="3" id="KW-1185">Reference proteome</keyword>
<organism evidence="2 3">
    <name type="scientific">Capsicum annuum</name>
    <name type="common">Capsicum pepper</name>
    <dbReference type="NCBI Taxonomy" id="4072"/>
    <lineage>
        <taxon>Eukaryota</taxon>
        <taxon>Viridiplantae</taxon>
        <taxon>Streptophyta</taxon>
        <taxon>Embryophyta</taxon>
        <taxon>Tracheophyta</taxon>
        <taxon>Spermatophyta</taxon>
        <taxon>Magnoliopsida</taxon>
        <taxon>eudicotyledons</taxon>
        <taxon>Gunneridae</taxon>
        <taxon>Pentapetalae</taxon>
        <taxon>asterids</taxon>
        <taxon>lamiids</taxon>
        <taxon>Solanales</taxon>
        <taxon>Solanaceae</taxon>
        <taxon>Solanoideae</taxon>
        <taxon>Capsiceae</taxon>
        <taxon>Capsicum</taxon>
    </lineage>
</organism>
<dbReference type="AlphaFoldDB" id="A0A2G2Z9F3"/>
<dbReference type="InterPro" id="IPR057984">
    <property type="entry name" value="PATROL1_C"/>
</dbReference>
<dbReference type="InterPro" id="IPR008528">
    <property type="entry name" value="unc-13_homologue"/>
</dbReference>
<comment type="caution">
    <text evidence="2">The sequence shown here is derived from an EMBL/GenBank/DDBJ whole genome shotgun (WGS) entry which is preliminary data.</text>
</comment>
<dbReference type="Proteomes" id="UP000222542">
    <property type="component" value="Unassembled WGS sequence"/>
</dbReference>
<reference evidence="2 3" key="2">
    <citation type="journal article" date="2017" name="Genome Biol.">
        <title>New reference genome sequences of hot pepper reveal the massive evolution of plant disease-resistance genes by retroduplication.</title>
        <authorList>
            <person name="Kim S."/>
            <person name="Park J."/>
            <person name="Yeom S.I."/>
            <person name="Kim Y.M."/>
            <person name="Seo E."/>
            <person name="Kim K.T."/>
            <person name="Kim M.S."/>
            <person name="Lee J.M."/>
            <person name="Cheong K."/>
            <person name="Shin H.S."/>
            <person name="Kim S.B."/>
            <person name="Han K."/>
            <person name="Lee J."/>
            <person name="Park M."/>
            <person name="Lee H.A."/>
            <person name="Lee H.Y."/>
            <person name="Lee Y."/>
            <person name="Oh S."/>
            <person name="Lee J.H."/>
            <person name="Choi E."/>
            <person name="Choi E."/>
            <person name="Lee S.E."/>
            <person name="Jeon J."/>
            <person name="Kim H."/>
            <person name="Choi G."/>
            <person name="Song H."/>
            <person name="Lee J."/>
            <person name="Lee S.C."/>
            <person name="Kwon J.K."/>
            <person name="Lee H.Y."/>
            <person name="Koo N."/>
            <person name="Hong Y."/>
            <person name="Kim R.W."/>
            <person name="Kang W.H."/>
            <person name="Huh J.H."/>
            <person name="Kang B.C."/>
            <person name="Yang T.J."/>
            <person name="Lee Y.H."/>
            <person name="Bennetzen J.L."/>
            <person name="Choi D."/>
        </authorList>
    </citation>
    <scope>NUCLEOTIDE SEQUENCE [LARGE SCALE GENOMIC DNA]</scope>
    <source>
        <strain evidence="3">cv. CM334</strain>
    </source>
</reference>
<dbReference type="STRING" id="4072.A0A2G2Z9F3"/>
<reference evidence="2 3" key="1">
    <citation type="journal article" date="2014" name="Nat. Genet.">
        <title>Genome sequence of the hot pepper provides insights into the evolution of pungency in Capsicum species.</title>
        <authorList>
            <person name="Kim S."/>
            <person name="Park M."/>
            <person name="Yeom S.I."/>
            <person name="Kim Y.M."/>
            <person name="Lee J.M."/>
            <person name="Lee H.A."/>
            <person name="Seo E."/>
            <person name="Choi J."/>
            <person name="Cheong K."/>
            <person name="Kim K.T."/>
            <person name="Jung K."/>
            <person name="Lee G.W."/>
            <person name="Oh S.K."/>
            <person name="Bae C."/>
            <person name="Kim S.B."/>
            <person name="Lee H.Y."/>
            <person name="Kim S.Y."/>
            <person name="Kim M.S."/>
            <person name="Kang B.C."/>
            <person name="Jo Y.D."/>
            <person name="Yang H.B."/>
            <person name="Jeong H.J."/>
            <person name="Kang W.H."/>
            <person name="Kwon J.K."/>
            <person name="Shin C."/>
            <person name="Lim J.Y."/>
            <person name="Park J.H."/>
            <person name="Huh J.H."/>
            <person name="Kim J.S."/>
            <person name="Kim B.D."/>
            <person name="Cohen O."/>
            <person name="Paran I."/>
            <person name="Suh M.C."/>
            <person name="Lee S.B."/>
            <person name="Kim Y.K."/>
            <person name="Shin Y."/>
            <person name="Noh S.J."/>
            <person name="Park J."/>
            <person name="Seo Y.S."/>
            <person name="Kwon S.Y."/>
            <person name="Kim H.A."/>
            <person name="Park J.M."/>
            <person name="Kim H.J."/>
            <person name="Choi S.B."/>
            <person name="Bosland P.W."/>
            <person name="Reeves G."/>
            <person name="Jo S.H."/>
            <person name="Lee B.W."/>
            <person name="Cho H.T."/>
            <person name="Choi H.S."/>
            <person name="Lee M.S."/>
            <person name="Yu Y."/>
            <person name="Do Choi Y."/>
            <person name="Park B.S."/>
            <person name="van Deynze A."/>
            <person name="Ashrafi H."/>
            <person name="Hill T."/>
            <person name="Kim W.T."/>
            <person name="Pai H.S."/>
            <person name="Ahn H.K."/>
            <person name="Yeam I."/>
            <person name="Giovannoni J.J."/>
            <person name="Rose J.K."/>
            <person name="Sorensen I."/>
            <person name="Lee S.J."/>
            <person name="Kim R.W."/>
            <person name="Choi I.Y."/>
            <person name="Choi B.S."/>
            <person name="Lim J.S."/>
            <person name="Lee Y.H."/>
            <person name="Choi D."/>
        </authorList>
    </citation>
    <scope>NUCLEOTIDE SEQUENCE [LARGE SCALE GENOMIC DNA]</scope>
    <source>
        <strain evidence="3">cv. CM334</strain>
    </source>
</reference>
<dbReference type="PANTHER" id="PTHR31280">
    <property type="entry name" value="PROTEIN UNC-13 HOMOLOG"/>
    <property type="match status" value="1"/>
</dbReference>
<gene>
    <name evidence="2" type="ORF">T459_16678</name>
</gene>
<evidence type="ECO:0000313" key="2">
    <source>
        <dbReference type="EMBL" id="PHT78626.1"/>
    </source>
</evidence>
<evidence type="ECO:0000313" key="3">
    <source>
        <dbReference type="Proteomes" id="UP000222542"/>
    </source>
</evidence>